<dbReference type="InterPro" id="IPR015421">
    <property type="entry name" value="PyrdxlP-dep_Trfase_major"/>
</dbReference>
<dbReference type="AlphaFoldDB" id="A0A077Z8X3"/>
<evidence type="ECO:0000256" key="11">
    <source>
        <dbReference type="PIRSR" id="PIRSR602129-50"/>
    </source>
</evidence>
<evidence type="ECO:0000256" key="9">
    <source>
        <dbReference type="ARBA" id="ARBA00040968"/>
    </source>
</evidence>
<dbReference type="Gene3D" id="3.40.640.10">
    <property type="entry name" value="Type I PLP-dependent aspartate aminotransferase-like (Major domain)"/>
    <property type="match status" value="1"/>
</dbReference>
<sequence>MDADEFRKWGKQMVDYIADYWTKLPSRRPQSNVKPGYMRHLIPEDPPENGESFDNIFADLETVIMQGVTHWHHPRFFAYFPTGNSYPAIMGDILSSGIGAIGFSWASSPAYTELELAVMDWLAKLVGLPDEFLYSSQGPGAGVIQSTASECVYLSMLAAKKLATSNLSDEKSESSFVAYTSDQIVYPETIAPPIQAHSCVQKAALMIGIRLRFVESDKSRRMTSEALQSAVEEDKKKGLIPFFVCVTLGTTACCAFDCLPEIGPLCQSQKLWLHVDAAYAGCATICPEYRWIFQGIQHADTINFNPHKAMMINFDCSAFWYVSLLSLDNMKLMEYLYNRMKDTRKIEHTFFVDPQYLKYDQQGLVPDLRVTPNAMQLPNDDEQTLQHWQIPLGRRFRSLKLWFTIRAFGADKIRENFRKMCSLAKYFASLVEKDQNFEIVQPVVLGVVCFRIKASTGRSFEHNPGSNEINEKAAKIINDKGDIYFSAVTLHDLHVLRLCISSTMTEKSDVNFAWQQIKDVANLLLRNGKDDAQR</sequence>
<dbReference type="FunFam" id="1.20.1340.10:FF:000001">
    <property type="entry name" value="Histidine decarboxylase"/>
    <property type="match status" value="1"/>
</dbReference>
<dbReference type="Pfam" id="PF00282">
    <property type="entry name" value="Pyridoxal_deC"/>
    <property type="match status" value="1"/>
</dbReference>
<evidence type="ECO:0000256" key="6">
    <source>
        <dbReference type="ARBA" id="ARBA00022898"/>
    </source>
</evidence>
<dbReference type="CDD" id="cd06450">
    <property type="entry name" value="DOPA_deC_like"/>
    <property type="match status" value="1"/>
</dbReference>
<evidence type="ECO:0000256" key="5">
    <source>
        <dbReference type="ARBA" id="ARBA00022793"/>
    </source>
</evidence>
<keyword evidence="7 12" id="KW-0456">Lyase</keyword>
<reference evidence="13" key="1">
    <citation type="submission" date="2014-01" db="EMBL/GenBank/DDBJ databases">
        <authorList>
            <person name="Aslett M."/>
        </authorList>
    </citation>
    <scope>NUCLEOTIDE SEQUENCE</scope>
</reference>
<dbReference type="PANTHER" id="PTHR11999">
    <property type="entry name" value="GROUP II PYRIDOXAL-5-PHOSPHATE DECARBOXYLASE"/>
    <property type="match status" value="1"/>
</dbReference>
<comment type="subunit">
    <text evidence="3">Homodimer.</text>
</comment>
<keyword evidence="14" id="KW-1185">Reference proteome</keyword>
<dbReference type="Gene3D" id="1.20.1340.10">
    <property type="entry name" value="dopa decarboxylase, N-terminal domain"/>
    <property type="match status" value="1"/>
</dbReference>
<dbReference type="GO" id="GO:0005737">
    <property type="term" value="C:cytoplasm"/>
    <property type="evidence" value="ECO:0007669"/>
    <property type="project" value="TreeGrafter"/>
</dbReference>
<dbReference type="GO" id="GO:0042427">
    <property type="term" value="P:serotonin biosynthetic process"/>
    <property type="evidence" value="ECO:0007669"/>
    <property type="project" value="TreeGrafter"/>
</dbReference>
<dbReference type="InterPro" id="IPR015422">
    <property type="entry name" value="PyrdxlP-dep_Trfase_small"/>
</dbReference>
<protein>
    <recommendedName>
        <fullName evidence="9">Aromatic-L-amino-acid decarboxylase</fullName>
        <ecNumber evidence="8">4.1.1.28</ecNumber>
    </recommendedName>
    <alternativeName>
        <fullName evidence="10">DOPA decarboxylase</fullName>
    </alternativeName>
</protein>
<dbReference type="GO" id="GO:0006520">
    <property type="term" value="P:amino acid metabolic process"/>
    <property type="evidence" value="ECO:0007669"/>
    <property type="project" value="InterPro"/>
</dbReference>
<comment type="cofactor">
    <cofactor evidence="1 11 12">
        <name>pyridoxal 5'-phosphate</name>
        <dbReference type="ChEBI" id="CHEBI:597326"/>
    </cofactor>
</comment>
<dbReference type="EC" id="4.1.1.28" evidence="8"/>
<dbReference type="EMBL" id="HG806008">
    <property type="protein sequence ID" value="CDW56108.1"/>
    <property type="molecule type" value="Genomic_DNA"/>
</dbReference>
<comment type="similarity">
    <text evidence="2 12">Belongs to the group II decarboxylase family.</text>
</comment>
<evidence type="ECO:0000256" key="2">
    <source>
        <dbReference type="ARBA" id="ARBA00009533"/>
    </source>
</evidence>
<evidence type="ECO:0000313" key="14">
    <source>
        <dbReference type="Proteomes" id="UP000030665"/>
    </source>
</evidence>
<keyword evidence="4" id="KW-0127">Catecholamine biosynthesis</keyword>
<name>A0A077Z8X3_TRITR</name>
<feature type="modified residue" description="N6-(pyridoxal phosphate)lysine" evidence="11">
    <location>
        <position position="308"/>
    </location>
</feature>
<evidence type="ECO:0000256" key="1">
    <source>
        <dbReference type="ARBA" id="ARBA00001933"/>
    </source>
</evidence>
<evidence type="ECO:0000256" key="3">
    <source>
        <dbReference type="ARBA" id="ARBA00011738"/>
    </source>
</evidence>
<keyword evidence="6 11" id="KW-0663">Pyridoxal phosphate</keyword>
<dbReference type="Gene3D" id="3.90.1150.10">
    <property type="entry name" value="Aspartate Aminotransferase, domain 1"/>
    <property type="match status" value="1"/>
</dbReference>
<dbReference type="InterPro" id="IPR015424">
    <property type="entry name" value="PyrdxlP-dep_Trfase"/>
</dbReference>
<keyword evidence="5" id="KW-0210">Decarboxylase</keyword>
<dbReference type="PRINTS" id="PR00800">
    <property type="entry name" value="YHDCRBOXLASE"/>
</dbReference>
<reference evidence="13" key="2">
    <citation type="submission" date="2014-03" db="EMBL/GenBank/DDBJ databases">
        <title>The whipworm genome and dual-species transcriptomics of an intimate host-pathogen interaction.</title>
        <authorList>
            <person name="Foth B.J."/>
            <person name="Tsai I.J."/>
            <person name="Reid A.J."/>
            <person name="Bancroft A.J."/>
            <person name="Nichol S."/>
            <person name="Tracey A."/>
            <person name="Holroyd N."/>
            <person name="Cotton J.A."/>
            <person name="Stanley E.J."/>
            <person name="Zarowiecki M."/>
            <person name="Liu J.Z."/>
            <person name="Huckvale T."/>
            <person name="Cooper P.J."/>
            <person name="Grencis R.K."/>
            <person name="Berriman M."/>
        </authorList>
    </citation>
    <scope>NUCLEOTIDE SEQUENCE [LARGE SCALE GENOMIC DNA]</scope>
</reference>
<dbReference type="STRING" id="36087.A0A077Z8X3"/>
<evidence type="ECO:0000313" key="13">
    <source>
        <dbReference type="EMBL" id="CDW56108.1"/>
    </source>
</evidence>
<dbReference type="Proteomes" id="UP000030665">
    <property type="component" value="Unassembled WGS sequence"/>
</dbReference>
<dbReference type="SUPFAM" id="SSF53383">
    <property type="entry name" value="PLP-dependent transferases"/>
    <property type="match status" value="1"/>
</dbReference>
<dbReference type="GO" id="GO:0019752">
    <property type="term" value="P:carboxylic acid metabolic process"/>
    <property type="evidence" value="ECO:0007669"/>
    <property type="project" value="InterPro"/>
</dbReference>
<dbReference type="GO" id="GO:0030170">
    <property type="term" value="F:pyridoxal phosphate binding"/>
    <property type="evidence" value="ECO:0007669"/>
    <property type="project" value="InterPro"/>
</dbReference>
<dbReference type="OrthoDB" id="639767at2759"/>
<accession>A0A077Z8X3</accession>
<dbReference type="GO" id="GO:0004058">
    <property type="term" value="F:aromatic-L-amino-acid decarboxylase activity"/>
    <property type="evidence" value="ECO:0007669"/>
    <property type="project" value="UniProtKB-EC"/>
</dbReference>
<proteinExistence type="inferred from homology"/>
<dbReference type="PANTHER" id="PTHR11999:SF167">
    <property type="entry name" value="AROMATIC-L-AMINO-ACID DECARBOXYLASE"/>
    <property type="match status" value="1"/>
</dbReference>
<gene>
    <name evidence="13" type="ORF">TTRE_0000438301</name>
</gene>
<dbReference type="GO" id="GO:0042423">
    <property type="term" value="P:catecholamine biosynthetic process"/>
    <property type="evidence" value="ECO:0007669"/>
    <property type="project" value="UniProtKB-KW"/>
</dbReference>
<evidence type="ECO:0000256" key="4">
    <source>
        <dbReference type="ARBA" id="ARBA00022584"/>
    </source>
</evidence>
<dbReference type="InterPro" id="IPR002129">
    <property type="entry name" value="PyrdxlP-dep_de-COase"/>
</dbReference>
<dbReference type="InterPro" id="IPR010977">
    <property type="entry name" value="Aromatic_deC"/>
</dbReference>
<evidence type="ECO:0000256" key="10">
    <source>
        <dbReference type="ARBA" id="ARBA00041275"/>
    </source>
</evidence>
<evidence type="ECO:0000256" key="7">
    <source>
        <dbReference type="ARBA" id="ARBA00023239"/>
    </source>
</evidence>
<evidence type="ECO:0000256" key="12">
    <source>
        <dbReference type="RuleBase" id="RU000382"/>
    </source>
</evidence>
<organism evidence="13 14">
    <name type="scientific">Trichuris trichiura</name>
    <name type="common">Whipworm</name>
    <name type="synonym">Trichocephalus trichiurus</name>
    <dbReference type="NCBI Taxonomy" id="36087"/>
    <lineage>
        <taxon>Eukaryota</taxon>
        <taxon>Metazoa</taxon>
        <taxon>Ecdysozoa</taxon>
        <taxon>Nematoda</taxon>
        <taxon>Enoplea</taxon>
        <taxon>Dorylaimia</taxon>
        <taxon>Trichinellida</taxon>
        <taxon>Trichuridae</taxon>
        <taxon>Trichuris</taxon>
    </lineage>
</organism>
<evidence type="ECO:0000256" key="8">
    <source>
        <dbReference type="ARBA" id="ARBA00038886"/>
    </source>
</evidence>